<keyword evidence="6" id="KW-0805">Transcription regulation</keyword>
<name>A0ABW4BVJ8_9LACO</name>
<dbReference type="InterPro" id="IPR036390">
    <property type="entry name" value="WH_DNA-bd_sf"/>
</dbReference>
<accession>A0ABW4BVJ8</accession>
<evidence type="ECO:0000256" key="4">
    <source>
        <dbReference type="ARBA" id="ARBA00022491"/>
    </source>
</evidence>
<keyword evidence="4" id="KW-0678">Repressor</keyword>
<reference evidence="10" key="1">
    <citation type="journal article" date="2019" name="Int. J. Syst. Evol. Microbiol.">
        <title>The Global Catalogue of Microorganisms (GCM) 10K type strain sequencing project: providing services to taxonomists for standard genome sequencing and annotation.</title>
        <authorList>
            <consortium name="The Broad Institute Genomics Platform"/>
            <consortium name="The Broad Institute Genome Sequencing Center for Infectious Disease"/>
            <person name="Wu L."/>
            <person name="Ma J."/>
        </authorList>
    </citation>
    <scope>NUCLEOTIDE SEQUENCE [LARGE SCALE GENOMIC DNA]</scope>
    <source>
        <strain evidence="10">CCM 8936</strain>
    </source>
</reference>
<evidence type="ECO:0000256" key="3">
    <source>
        <dbReference type="ARBA" id="ARBA00022490"/>
    </source>
</evidence>
<dbReference type="PANTHER" id="PTHR33202">
    <property type="entry name" value="ZINC UPTAKE REGULATION PROTEIN"/>
    <property type="match status" value="1"/>
</dbReference>
<protein>
    <submittedName>
        <fullName evidence="9">Fur family transcriptional regulator</fullName>
    </submittedName>
</protein>
<dbReference type="InterPro" id="IPR002481">
    <property type="entry name" value="FUR"/>
</dbReference>
<dbReference type="Pfam" id="PF01475">
    <property type="entry name" value="FUR"/>
    <property type="match status" value="1"/>
</dbReference>
<evidence type="ECO:0000256" key="7">
    <source>
        <dbReference type="ARBA" id="ARBA00023125"/>
    </source>
</evidence>
<dbReference type="RefSeq" id="WP_164505320.1">
    <property type="nucleotide sequence ID" value="NZ_JBHTOI010000043.1"/>
</dbReference>
<dbReference type="InterPro" id="IPR043135">
    <property type="entry name" value="Fur_C"/>
</dbReference>
<comment type="similarity">
    <text evidence="2">Belongs to the Fur family.</text>
</comment>
<dbReference type="InterPro" id="IPR036388">
    <property type="entry name" value="WH-like_DNA-bd_sf"/>
</dbReference>
<comment type="subcellular location">
    <subcellularLocation>
        <location evidence="1">Cytoplasm</location>
    </subcellularLocation>
</comment>
<evidence type="ECO:0000313" key="10">
    <source>
        <dbReference type="Proteomes" id="UP001597251"/>
    </source>
</evidence>
<evidence type="ECO:0000256" key="8">
    <source>
        <dbReference type="ARBA" id="ARBA00023163"/>
    </source>
</evidence>
<dbReference type="EMBL" id="JBHTOI010000043">
    <property type="protein sequence ID" value="MFD1418625.1"/>
    <property type="molecule type" value="Genomic_DNA"/>
</dbReference>
<keyword evidence="5" id="KW-0862">Zinc</keyword>
<keyword evidence="7" id="KW-0238">DNA-binding</keyword>
<proteinExistence type="inferred from homology"/>
<dbReference type="Gene3D" id="3.30.1490.190">
    <property type="match status" value="1"/>
</dbReference>
<organism evidence="9 10">
    <name type="scientific">Companilactobacillus keshanensis</name>
    <dbReference type="NCBI Taxonomy" id="2486003"/>
    <lineage>
        <taxon>Bacteria</taxon>
        <taxon>Bacillati</taxon>
        <taxon>Bacillota</taxon>
        <taxon>Bacilli</taxon>
        <taxon>Lactobacillales</taxon>
        <taxon>Lactobacillaceae</taxon>
        <taxon>Companilactobacillus</taxon>
    </lineage>
</organism>
<evidence type="ECO:0000256" key="6">
    <source>
        <dbReference type="ARBA" id="ARBA00023015"/>
    </source>
</evidence>
<sequence>MLKEALQILKNNNYKVTKQRIDLIDYLSKFISSYVQISVVDAYMRSLYPGISHNTVYRNIKEFSDIGLVEYQEKNKTMIKFQCDFEQPHHHHFICSNCGKVIELKECPMDFFTKQLPGCQVDTHAIEIYGLCPDCVKAQNEKAKPLE</sequence>
<evidence type="ECO:0000256" key="2">
    <source>
        <dbReference type="ARBA" id="ARBA00007957"/>
    </source>
</evidence>
<evidence type="ECO:0000256" key="5">
    <source>
        <dbReference type="ARBA" id="ARBA00022833"/>
    </source>
</evidence>
<keyword evidence="3" id="KW-0963">Cytoplasm</keyword>
<keyword evidence="10" id="KW-1185">Reference proteome</keyword>
<evidence type="ECO:0000256" key="1">
    <source>
        <dbReference type="ARBA" id="ARBA00004496"/>
    </source>
</evidence>
<dbReference type="Gene3D" id="1.10.10.10">
    <property type="entry name" value="Winged helix-like DNA-binding domain superfamily/Winged helix DNA-binding domain"/>
    <property type="match status" value="1"/>
</dbReference>
<dbReference type="CDD" id="cd07153">
    <property type="entry name" value="Fur_like"/>
    <property type="match status" value="1"/>
</dbReference>
<dbReference type="Proteomes" id="UP001597251">
    <property type="component" value="Unassembled WGS sequence"/>
</dbReference>
<gene>
    <name evidence="9" type="ORF">ACFQ42_07720</name>
</gene>
<dbReference type="PANTHER" id="PTHR33202:SF1">
    <property type="entry name" value="FERRIC UPTAKE REGULATION PROTEIN"/>
    <property type="match status" value="1"/>
</dbReference>
<dbReference type="SUPFAM" id="SSF46785">
    <property type="entry name" value="Winged helix' DNA-binding domain"/>
    <property type="match status" value="1"/>
</dbReference>
<keyword evidence="8" id="KW-0804">Transcription</keyword>
<evidence type="ECO:0000313" key="9">
    <source>
        <dbReference type="EMBL" id="MFD1418625.1"/>
    </source>
</evidence>
<comment type="caution">
    <text evidence="9">The sequence shown here is derived from an EMBL/GenBank/DDBJ whole genome shotgun (WGS) entry which is preliminary data.</text>
</comment>